<dbReference type="RefSeq" id="WP_012896509.1">
    <property type="nucleotide sequence ID" value="NC_013642.1"/>
</dbReference>
<dbReference type="GO" id="GO:0016829">
    <property type="term" value="F:lyase activity"/>
    <property type="evidence" value="ECO:0007669"/>
    <property type="project" value="UniProtKB-KW"/>
</dbReference>
<accession>D2C488</accession>
<protein>
    <submittedName>
        <fullName evidence="1">DNA-(Apurinic or apyrimidinic site) lyase / pyrimidine dimer DNA glycosylase</fullName>
    </submittedName>
</protein>
<gene>
    <name evidence="1" type="ordered locus">Tnap_1460</name>
</gene>
<dbReference type="Pfam" id="PF03013">
    <property type="entry name" value="Pyr_excise"/>
    <property type="match status" value="1"/>
</dbReference>
<dbReference type="HOGENOM" id="CLU_120482_0_0_0"/>
<sequence>MRLWSLHPKYLDAKGLVALWRESLLAKKVLEGKTRGYRNHPQLERFKNHSEPLKAINAYLFEVWREAERRGYRFDIRKIEVVELKEKIPVTKGQLEYEFHHLLKKLQKRDPERYETLKSEKDIHASPVFLIIEGKVEHWEKGVFP</sequence>
<organism evidence="1 2">
    <name type="scientific">Thermotoga petrophila (strain ATCC BAA-489 / DSM 13996 / JCM 10882 / RKU-10)</name>
    <name type="common">Thermotoga naphthophila</name>
    <dbReference type="NCBI Taxonomy" id="590168"/>
    <lineage>
        <taxon>Bacteria</taxon>
        <taxon>Thermotogati</taxon>
        <taxon>Thermotogota</taxon>
        <taxon>Thermotogae</taxon>
        <taxon>Thermotogales</taxon>
        <taxon>Thermotogaceae</taxon>
        <taxon>Thermotoga</taxon>
    </lineage>
</organism>
<dbReference type="InterPro" id="IPR004260">
    <property type="entry name" value="Pyr-dimer_DNA_glycosylase"/>
</dbReference>
<evidence type="ECO:0000313" key="1">
    <source>
        <dbReference type="EMBL" id="ADA67542.1"/>
    </source>
</evidence>
<proteinExistence type="predicted"/>
<evidence type="ECO:0000313" key="2">
    <source>
        <dbReference type="Proteomes" id="UP000000940"/>
    </source>
</evidence>
<reference evidence="1 2" key="1">
    <citation type="submission" date="2009-12" db="EMBL/GenBank/DDBJ databases">
        <title>Complete sequence of Thermotoga petrophila RKU-1.</title>
        <authorList>
            <consortium name="US DOE Joint Genome Institute"/>
            <person name="Lucas S."/>
            <person name="Copeland A."/>
            <person name="Lapidus A."/>
            <person name="Glavina del Rio T."/>
            <person name="Dalin E."/>
            <person name="Tice H."/>
            <person name="Bruce D."/>
            <person name="Goodwin L."/>
            <person name="Pitluck S."/>
            <person name="Munk A.C."/>
            <person name="Brettin T."/>
            <person name="Detter J.C."/>
            <person name="Han C."/>
            <person name="Tapia R."/>
            <person name="Larimer F."/>
            <person name="Land M."/>
            <person name="Hauser L."/>
            <person name="Kyrpides N."/>
            <person name="Mikhailova N."/>
            <person name="Nelson K.E."/>
            <person name="Gogarten J.P."/>
            <person name="Noll K.M."/>
        </authorList>
    </citation>
    <scope>NUCLEOTIDE SEQUENCE [LARGE SCALE GENOMIC DNA]</scope>
    <source>
        <strain evidence="2">ATCC BAA-489 / DSM 13996 / JCM 10882 / RKU-10</strain>
    </source>
</reference>
<dbReference type="AlphaFoldDB" id="D2C488"/>
<name>D2C488_THEP2</name>
<dbReference type="EMBL" id="CP001839">
    <property type="protein sequence ID" value="ADA67542.1"/>
    <property type="molecule type" value="Genomic_DNA"/>
</dbReference>
<keyword evidence="1" id="KW-0456">Lyase</keyword>
<keyword evidence="2" id="KW-1185">Reference proteome</keyword>
<dbReference type="KEGG" id="tnp:Tnap_1460"/>
<dbReference type="Proteomes" id="UP000000940">
    <property type="component" value="Chromosome"/>
</dbReference>